<dbReference type="RefSeq" id="WP_152088321.1">
    <property type="nucleotide sequence ID" value="NZ_BIMW01000002.1"/>
</dbReference>
<gene>
    <name evidence="2" type="ORF">NIES46_01270</name>
</gene>
<proteinExistence type="predicted"/>
<protein>
    <submittedName>
        <fullName evidence="2">Uncharacterized protein</fullName>
    </submittedName>
</protein>
<accession>A0A5M3T0V2</accession>
<organism evidence="2 3">
    <name type="scientific">Limnospira platensis NIES-46</name>
    <dbReference type="NCBI Taxonomy" id="1236695"/>
    <lineage>
        <taxon>Bacteria</taxon>
        <taxon>Bacillati</taxon>
        <taxon>Cyanobacteriota</taxon>
        <taxon>Cyanophyceae</taxon>
        <taxon>Oscillatoriophycideae</taxon>
        <taxon>Oscillatoriales</taxon>
        <taxon>Sirenicapillariaceae</taxon>
        <taxon>Limnospira</taxon>
    </lineage>
</organism>
<sequence>MPAKSILDDVVQNLDTSDEVFRIKKIMICATHGKWESDSAVIANTPMRDLVQSLYWSTPSLERLNSILNKILYKINKKTEYTVIVNLVLSQVGRLYLEGDQESSTEMVMTSYQSSDRPHSQLDWSVNPENFNHNPPPKKLDNIFDIRFKIMQTANPLRVKILIFSVLENEFTFSDRDWLQLKSIELDNLIEQLFQMFPNFEDLKVYLKKMVAYLEDSDEDAQVATVLIETMRLCYNHQVVNHNYFQELPESNYSQDQKLSDLAKTQGIDLNESQTIQVAMPTNLVASPTPEISGLQTLPIPTESGQALSNNELVSESSANRSKSNIIQERLGLKDGIHKRVSQGVTEAITSIANTLQSLEDQLDGRMISYEVEEQLKFKYEVLKDFIAQVQEQILQLEEIVDQSETTERQQTAAKSEITDPLPPPTQISDSGGTNQVLELAKEGNPKAIASFLNHLVKSKGIHVLAQSKNQCLHLILESQHSFAPESTTQFIHKKLLSLQLQSINIVKIYFRKPGDQSFIWAQKINYVNHS</sequence>
<dbReference type="Proteomes" id="UP000326169">
    <property type="component" value="Unassembled WGS sequence"/>
</dbReference>
<keyword evidence="3" id="KW-1185">Reference proteome</keyword>
<evidence type="ECO:0000313" key="2">
    <source>
        <dbReference type="EMBL" id="GCE92092.1"/>
    </source>
</evidence>
<feature type="region of interest" description="Disordered" evidence="1">
    <location>
        <begin position="405"/>
        <end position="433"/>
    </location>
</feature>
<evidence type="ECO:0000256" key="1">
    <source>
        <dbReference type="SAM" id="MobiDB-lite"/>
    </source>
</evidence>
<reference evidence="2 3" key="1">
    <citation type="journal article" date="2019" name="J Genomics">
        <title>The Draft Genome of a Hydrogen-producing Cyanobacterium, Arthrospira platensis NIES-46.</title>
        <authorList>
            <person name="Suzuki S."/>
            <person name="Yamaguchi H."/>
            <person name="Kawachi M."/>
        </authorList>
    </citation>
    <scope>NUCLEOTIDE SEQUENCE [LARGE SCALE GENOMIC DNA]</scope>
    <source>
        <strain evidence="2 3">NIES-46</strain>
    </source>
</reference>
<dbReference type="EMBL" id="BIMW01000002">
    <property type="protein sequence ID" value="GCE92092.1"/>
    <property type="molecule type" value="Genomic_DNA"/>
</dbReference>
<comment type="caution">
    <text evidence="2">The sequence shown here is derived from an EMBL/GenBank/DDBJ whole genome shotgun (WGS) entry which is preliminary data.</text>
</comment>
<dbReference type="GeneID" id="301681107"/>
<evidence type="ECO:0000313" key="3">
    <source>
        <dbReference type="Proteomes" id="UP000326169"/>
    </source>
</evidence>
<name>A0A5M3T0V2_LIMPL</name>